<dbReference type="GO" id="GO:0016791">
    <property type="term" value="F:phosphatase activity"/>
    <property type="evidence" value="ECO:0007669"/>
    <property type="project" value="TreeGrafter"/>
</dbReference>
<dbReference type="GO" id="GO:0016020">
    <property type="term" value="C:membrane"/>
    <property type="evidence" value="ECO:0007669"/>
    <property type="project" value="InterPro"/>
</dbReference>
<dbReference type="Gene3D" id="3.60.40.10">
    <property type="entry name" value="PPM-type phosphatase domain"/>
    <property type="match status" value="1"/>
</dbReference>
<dbReference type="InterPro" id="IPR001932">
    <property type="entry name" value="PPM-type_phosphatase-like_dom"/>
</dbReference>
<dbReference type="EMBL" id="VLTJ01000042">
    <property type="protein sequence ID" value="TSH88972.1"/>
    <property type="molecule type" value="Genomic_DNA"/>
</dbReference>
<dbReference type="AlphaFoldDB" id="A0A556A7V8"/>
<evidence type="ECO:0000259" key="3">
    <source>
        <dbReference type="PROSITE" id="PS50885"/>
    </source>
</evidence>
<dbReference type="InterPro" id="IPR036457">
    <property type="entry name" value="PPM-type-like_dom_sf"/>
</dbReference>
<gene>
    <name evidence="4" type="ORF">FOZ76_25440</name>
</gene>
<dbReference type="PROSITE" id="PS50885">
    <property type="entry name" value="HAMP"/>
    <property type="match status" value="1"/>
</dbReference>
<dbReference type="Pfam" id="PF07228">
    <property type="entry name" value="SpoIIE"/>
    <property type="match status" value="1"/>
</dbReference>
<dbReference type="Gene3D" id="3.30.450.20">
    <property type="entry name" value="PAS domain"/>
    <property type="match status" value="1"/>
</dbReference>
<dbReference type="InterPro" id="IPR052016">
    <property type="entry name" value="Bact_Sigma-Reg"/>
</dbReference>
<protein>
    <submittedName>
        <fullName evidence="4">SpoIIE family protein phosphatase</fullName>
    </submittedName>
</protein>
<dbReference type="SUPFAM" id="SSF158472">
    <property type="entry name" value="HAMP domain-like"/>
    <property type="match status" value="1"/>
</dbReference>
<keyword evidence="2" id="KW-0472">Membrane</keyword>
<dbReference type="PANTHER" id="PTHR43156:SF9">
    <property type="entry name" value="HAMP DOMAIN-CONTAINING PROTEIN"/>
    <property type="match status" value="1"/>
</dbReference>
<dbReference type="SMART" id="SM00304">
    <property type="entry name" value="HAMP"/>
    <property type="match status" value="1"/>
</dbReference>
<evidence type="ECO:0000256" key="1">
    <source>
        <dbReference type="ARBA" id="ARBA00022801"/>
    </source>
</evidence>
<keyword evidence="1" id="KW-0378">Hydrolase</keyword>
<dbReference type="SMART" id="SM00331">
    <property type="entry name" value="PP2C_SIG"/>
    <property type="match status" value="1"/>
</dbReference>
<name>A0A556A7V8_9BURK</name>
<keyword evidence="2" id="KW-1133">Transmembrane helix</keyword>
<dbReference type="GO" id="GO:0007165">
    <property type="term" value="P:signal transduction"/>
    <property type="evidence" value="ECO:0007669"/>
    <property type="project" value="InterPro"/>
</dbReference>
<dbReference type="RefSeq" id="WP_143951088.1">
    <property type="nucleotide sequence ID" value="NZ_BAABMB010000005.1"/>
</dbReference>
<dbReference type="OrthoDB" id="5496380at2"/>
<dbReference type="Gene3D" id="6.10.340.10">
    <property type="match status" value="1"/>
</dbReference>
<sequence>MAHFSLRGKSLAALAFACLIVLVPAAVIVWLGVDRLREEFGSAHAQNLAILNQQHMMAPLSVELALSRQWAASAATRHWLRNESDPEAARLFFLEAETYRRAVHDQTYSISSLASGNYYFSDGDALADRQPRYVLSPTEPADAWFYDTLASNAEYNVNVNPDRILEISRVWINVPVRDEDGTPLGVAGSSINLTSFLDGLRGRDEDGVTPIVFDRMGAIQAHPDPALIAYNSGASGSDGEHTVYSLLDADGADAVRTAMQQAARDPSHAVELHAALHGERQHVALAYIPRLDWYAAVAVDPARWSGNAMRQWLWPALGALAATLLALLLIAALLAERLVLRPIRRLQTSARAVADGRYEVELPDASDDEIGDLGRAFGEMARRVRSHTEDLECRVRERTLALQQANDAMSAAQRQINASIDYASLIQRAILPDRQLTQFLGEQHFVMWRPRDVVGGDFYIFHQDGENCLLGLMDCAGHGVPGALMTMLARAAVDHAIHAAGPADPAGILARCDAVMRTMLADAHLPRALATNADAALVYIDRSAGRLVYAGARIDLYASDGADVQRHRAARRALMDRRQGAYTNLQLPLRPEWTYYLVTDGFLDQAGGERGWSFGDERFEALLRRNAGRPPAEQAEAFTRELAAYQGNNPQRDDITLLSFRFH</sequence>
<feature type="domain" description="HAMP" evidence="3">
    <location>
        <begin position="337"/>
        <end position="389"/>
    </location>
</feature>
<reference evidence="4 5" key="1">
    <citation type="submission" date="2019-07" db="EMBL/GenBank/DDBJ databases">
        <title>Qingshengfaniella alkalisoli gen. nov., sp. nov., isolated from saline soil.</title>
        <authorList>
            <person name="Xu L."/>
            <person name="Huang X.-X."/>
            <person name="Sun J.-Q."/>
        </authorList>
    </citation>
    <scope>NUCLEOTIDE SEQUENCE [LARGE SCALE GENOMIC DNA]</scope>
    <source>
        <strain evidence="4 5">DSM 27279</strain>
    </source>
</reference>
<dbReference type="CDD" id="cd06225">
    <property type="entry name" value="HAMP"/>
    <property type="match status" value="1"/>
</dbReference>
<dbReference type="Pfam" id="PF00672">
    <property type="entry name" value="HAMP"/>
    <property type="match status" value="1"/>
</dbReference>
<dbReference type="InterPro" id="IPR003660">
    <property type="entry name" value="HAMP_dom"/>
</dbReference>
<proteinExistence type="predicted"/>
<evidence type="ECO:0000256" key="2">
    <source>
        <dbReference type="SAM" id="Phobius"/>
    </source>
</evidence>
<comment type="caution">
    <text evidence="4">The sequence shown here is derived from an EMBL/GenBank/DDBJ whole genome shotgun (WGS) entry which is preliminary data.</text>
</comment>
<evidence type="ECO:0000313" key="5">
    <source>
        <dbReference type="Proteomes" id="UP000318405"/>
    </source>
</evidence>
<feature type="transmembrane region" description="Helical" evidence="2">
    <location>
        <begin position="312"/>
        <end position="335"/>
    </location>
</feature>
<dbReference type="NCBIfam" id="NF038263">
    <property type="entry name" value="prot_phos_SiaA"/>
    <property type="match status" value="1"/>
</dbReference>
<keyword evidence="5" id="KW-1185">Reference proteome</keyword>
<evidence type="ECO:0000313" key="4">
    <source>
        <dbReference type="EMBL" id="TSH88972.1"/>
    </source>
</evidence>
<dbReference type="Proteomes" id="UP000318405">
    <property type="component" value="Unassembled WGS sequence"/>
</dbReference>
<dbReference type="PANTHER" id="PTHR43156">
    <property type="entry name" value="STAGE II SPORULATION PROTEIN E-RELATED"/>
    <property type="match status" value="1"/>
</dbReference>
<accession>A0A556A7V8</accession>
<organism evidence="4 5">
    <name type="scientific">Verticiella sediminum</name>
    <dbReference type="NCBI Taxonomy" id="1247510"/>
    <lineage>
        <taxon>Bacteria</taxon>
        <taxon>Pseudomonadati</taxon>
        <taxon>Pseudomonadota</taxon>
        <taxon>Betaproteobacteria</taxon>
        <taxon>Burkholderiales</taxon>
        <taxon>Alcaligenaceae</taxon>
        <taxon>Verticiella</taxon>
    </lineage>
</organism>
<keyword evidence="2" id="KW-0812">Transmembrane</keyword>